<organism evidence="2 3">
    <name type="scientific">Mycena albidolilacea</name>
    <dbReference type="NCBI Taxonomy" id="1033008"/>
    <lineage>
        <taxon>Eukaryota</taxon>
        <taxon>Fungi</taxon>
        <taxon>Dikarya</taxon>
        <taxon>Basidiomycota</taxon>
        <taxon>Agaricomycotina</taxon>
        <taxon>Agaricomycetes</taxon>
        <taxon>Agaricomycetidae</taxon>
        <taxon>Agaricales</taxon>
        <taxon>Marasmiineae</taxon>
        <taxon>Mycenaceae</taxon>
        <taxon>Mycena</taxon>
    </lineage>
</organism>
<proteinExistence type="predicted"/>
<gene>
    <name evidence="2" type="ORF">DFH08DRAFT_1087061</name>
</gene>
<accession>A0AAD6ZBT1</accession>
<evidence type="ECO:0000313" key="3">
    <source>
        <dbReference type="Proteomes" id="UP001218218"/>
    </source>
</evidence>
<evidence type="ECO:0000256" key="1">
    <source>
        <dbReference type="SAM" id="MobiDB-lite"/>
    </source>
</evidence>
<sequence>MKAIIWAPFVTPFPLPPQAMDGETHSTDEDFGSGSGTDDPGFTSSGVFSRSHHFTGGTFTHITHNYPTAPTLPSDNYLRRGLAKTLNVV</sequence>
<evidence type="ECO:0000313" key="2">
    <source>
        <dbReference type="EMBL" id="KAJ7315028.1"/>
    </source>
</evidence>
<protein>
    <submittedName>
        <fullName evidence="2">Uncharacterized protein</fullName>
    </submittedName>
</protein>
<name>A0AAD6ZBT1_9AGAR</name>
<feature type="region of interest" description="Disordered" evidence="1">
    <location>
        <begin position="15"/>
        <end position="48"/>
    </location>
</feature>
<reference evidence="2" key="1">
    <citation type="submission" date="2023-03" db="EMBL/GenBank/DDBJ databases">
        <title>Massive genome expansion in bonnet fungi (Mycena s.s.) driven by repeated elements and novel gene families across ecological guilds.</title>
        <authorList>
            <consortium name="Lawrence Berkeley National Laboratory"/>
            <person name="Harder C.B."/>
            <person name="Miyauchi S."/>
            <person name="Viragh M."/>
            <person name="Kuo A."/>
            <person name="Thoen E."/>
            <person name="Andreopoulos B."/>
            <person name="Lu D."/>
            <person name="Skrede I."/>
            <person name="Drula E."/>
            <person name="Henrissat B."/>
            <person name="Morin E."/>
            <person name="Kohler A."/>
            <person name="Barry K."/>
            <person name="LaButti K."/>
            <person name="Morin E."/>
            <person name="Salamov A."/>
            <person name="Lipzen A."/>
            <person name="Mereny Z."/>
            <person name="Hegedus B."/>
            <person name="Baldrian P."/>
            <person name="Stursova M."/>
            <person name="Weitz H."/>
            <person name="Taylor A."/>
            <person name="Grigoriev I.V."/>
            <person name="Nagy L.G."/>
            <person name="Martin F."/>
            <person name="Kauserud H."/>
        </authorList>
    </citation>
    <scope>NUCLEOTIDE SEQUENCE</scope>
    <source>
        <strain evidence="2">CBHHK002</strain>
    </source>
</reference>
<keyword evidence="3" id="KW-1185">Reference proteome</keyword>
<comment type="caution">
    <text evidence="2">The sequence shown here is derived from an EMBL/GenBank/DDBJ whole genome shotgun (WGS) entry which is preliminary data.</text>
</comment>
<dbReference type="EMBL" id="JARIHO010000064">
    <property type="protein sequence ID" value="KAJ7315028.1"/>
    <property type="molecule type" value="Genomic_DNA"/>
</dbReference>
<dbReference type="Proteomes" id="UP001218218">
    <property type="component" value="Unassembled WGS sequence"/>
</dbReference>
<dbReference type="AlphaFoldDB" id="A0AAD6ZBT1"/>